<accession>A0ABP9ELB1</accession>
<proteinExistence type="predicted"/>
<dbReference type="Pfam" id="PF00440">
    <property type="entry name" value="TetR_N"/>
    <property type="match status" value="1"/>
</dbReference>
<name>A0ABP9ELB1_9GAMM</name>
<dbReference type="EMBL" id="BAABJZ010000022">
    <property type="protein sequence ID" value="GAA4881849.1"/>
    <property type="molecule type" value="Genomic_DNA"/>
</dbReference>
<evidence type="ECO:0000313" key="4">
    <source>
        <dbReference type="EMBL" id="GAA4881849.1"/>
    </source>
</evidence>
<sequence length="270" mass="30354">MVLGLNAMDFSASRAGIVENPMSKRREFLELVFTLEYGMKKTRDTVRRNLLQAAKRVIVQQGVIGFRFCDVAKESQVSMGSLYSHFSCKESLLVSLYIERVMRLIEVRRQIAQCQLSPYEKLIAVNLLSVMASLHHQKADGLNFLLANPSVWEQAEPSLKLQMEGGYGAMTEQTRDLWDQAVASGSLLSEPSAIAMSRHQLLCYQRGCVMQLQNPMVNKSREKPDLSLCLDTMVAILSTLAWAEGADRLDRTQLLSVCRTLVDQHEVALI</sequence>
<evidence type="ECO:0000313" key="5">
    <source>
        <dbReference type="Proteomes" id="UP001499988"/>
    </source>
</evidence>
<gene>
    <name evidence="4" type="ORF">GCM10023333_14950</name>
</gene>
<dbReference type="SUPFAM" id="SSF46689">
    <property type="entry name" value="Homeodomain-like"/>
    <property type="match status" value="1"/>
</dbReference>
<evidence type="ECO:0000256" key="2">
    <source>
        <dbReference type="PROSITE-ProRule" id="PRU00335"/>
    </source>
</evidence>
<dbReference type="InterPro" id="IPR009057">
    <property type="entry name" value="Homeodomain-like_sf"/>
</dbReference>
<keyword evidence="5" id="KW-1185">Reference proteome</keyword>
<evidence type="ECO:0000259" key="3">
    <source>
        <dbReference type="PROSITE" id="PS50977"/>
    </source>
</evidence>
<dbReference type="PRINTS" id="PR00455">
    <property type="entry name" value="HTHTETR"/>
</dbReference>
<evidence type="ECO:0000256" key="1">
    <source>
        <dbReference type="ARBA" id="ARBA00023125"/>
    </source>
</evidence>
<dbReference type="Proteomes" id="UP001499988">
    <property type="component" value="Unassembled WGS sequence"/>
</dbReference>
<organism evidence="4 5">
    <name type="scientific">Ferrimonas pelagia</name>
    <dbReference type="NCBI Taxonomy" id="1177826"/>
    <lineage>
        <taxon>Bacteria</taxon>
        <taxon>Pseudomonadati</taxon>
        <taxon>Pseudomonadota</taxon>
        <taxon>Gammaproteobacteria</taxon>
        <taxon>Alteromonadales</taxon>
        <taxon>Ferrimonadaceae</taxon>
        <taxon>Ferrimonas</taxon>
    </lineage>
</organism>
<reference evidence="5" key="1">
    <citation type="journal article" date="2019" name="Int. J. Syst. Evol. Microbiol.">
        <title>The Global Catalogue of Microorganisms (GCM) 10K type strain sequencing project: providing services to taxonomists for standard genome sequencing and annotation.</title>
        <authorList>
            <consortium name="The Broad Institute Genomics Platform"/>
            <consortium name="The Broad Institute Genome Sequencing Center for Infectious Disease"/>
            <person name="Wu L."/>
            <person name="Ma J."/>
        </authorList>
    </citation>
    <scope>NUCLEOTIDE SEQUENCE [LARGE SCALE GENOMIC DNA]</scope>
    <source>
        <strain evidence="5">JCM 18401</strain>
    </source>
</reference>
<dbReference type="PROSITE" id="PS50977">
    <property type="entry name" value="HTH_TETR_2"/>
    <property type="match status" value="1"/>
</dbReference>
<keyword evidence="1 2" id="KW-0238">DNA-binding</keyword>
<dbReference type="InterPro" id="IPR001647">
    <property type="entry name" value="HTH_TetR"/>
</dbReference>
<feature type="DNA-binding region" description="H-T-H motif" evidence="2">
    <location>
        <begin position="67"/>
        <end position="86"/>
    </location>
</feature>
<dbReference type="Gene3D" id="1.10.357.10">
    <property type="entry name" value="Tetracycline Repressor, domain 2"/>
    <property type="match status" value="1"/>
</dbReference>
<feature type="domain" description="HTH tetR-type" evidence="3">
    <location>
        <begin position="44"/>
        <end position="104"/>
    </location>
</feature>
<protein>
    <recommendedName>
        <fullName evidence="3">HTH tetR-type domain-containing protein</fullName>
    </recommendedName>
</protein>
<comment type="caution">
    <text evidence="4">The sequence shown here is derived from an EMBL/GenBank/DDBJ whole genome shotgun (WGS) entry which is preliminary data.</text>
</comment>